<feature type="domain" description="Caspase family p10" evidence="9">
    <location>
        <begin position="219"/>
        <end position="303"/>
    </location>
</feature>
<feature type="compositionally biased region" description="Polar residues" evidence="8">
    <location>
        <begin position="198"/>
        <end position="210"/>
    </location>
</feature>
<dbReference type="FunFam" id="3.40.50.1460:FF:000048">
    <property type="entry name" value="Uncharacterized protein"/>
    <property type="match status" value="1"/>
</dbReference>
<dbReference type="SMART" id="SM00115">
    <property type="entry name" value="CASc"/>
    <property type="match status" value="1"/>
</dbReference>
<dbReference type="InterPro" id="IPR033139">
    <property type="entry name" value="Caspase_cys_AS"/>
</dbReference>
<dbReference type="GO" id="GO:0004197">
    <property type="term" value="F:cysteine-type endopeptidase activity"/>
    <property type="evidence" value="ECO:0007669"/>
    <property type="project" value="InterPro"/>
</dbReference>
<evidence type="ECO:0000256" key="5">
    <source>
        <dbReference type="ARBA" id="ARBA00022807"/>
    </source>
</evidence>
<dbReference type="AlphaFoldDB" id="A0A8J2RCX4"/>
<dbReference type="PRINTS" id="PR00376">
    <property type="entry name" value="IL1BCENZYME"/>
</dbReference>
<keyword evidence="5" id="KW-0788">Thiol protease</keyword>
<evidence type="ECO:0000313" key="12">
    <source>
        <dbReference type="Proteomes" id="UP000789390"/>
    </source>
</evidence>
<keyword evidence="12" id="KW-1185">Reference proteome</keyword>
<name>A0A8J2RCX4_9CRUS</name>
<keyword evidence="2" id="KW-0645">Protease</keyword>
<feature type="region of interest" description="Disordered" evidence="8">
    <location>
        <begin position="198"/>
        <end position="218"/>
    </location>
</feature>
<dbReference type="Pfam" id="PF00656">
    <property type="entry name" value="Peptidase_C14"/>
    <property type="match status" value="1"/>
</dbReference>
<dbReference type="InterPro" id="IPR016129">
    <property type="entry name" value="Caspase_his_AS"/>
</dbReference>
<dbReference type="PROSITE" id="PS01122">
    <property type="entry name" value="CASPASE_CYS"/>
    <property type="match status" value="1"/>
</dbReference>
<feature type="region of interest" description="Disordered" evidence="8">
    <location>
        <begin position="19"/>
        <end position="39"/>
    </location>
</feature>
<dbReference type="GO" id="GO:0006915">
    <property type="term" value="P:apoptotic process"/>
    <property type="evidence" value="ECO:0007669"/>
    <property type="project" value="UniProtKB-KW"/>
</dbReference>
<dbReference type="SUPFAM" id="SSF52129">
    <property type="entry name" value="Caspase-like"/>
    <property type="match status" value="1"/>
</dbReference>
<dbReference type="InterPro" id="IPR011600">
    <property type="entry name" value="Pept_C14_caspase"/>
</dbReference>
<comment type="caution">
    <text evidence="11">The sequence shown here is derived from an EMBL/GenBank/DDBJ whole genome shotgun (WGS) entry which is preliminary data.</text>
</comment>
<evidence type="ECO:0000256" key="2">
    <source>
        <dbReference type="ARBA" id="ARBA00022670"/>
    </source>
</evidence>
<dbReference type="PANTHER" id="PTHR48169:SF7">
    <property type="entry name" value="CASPASE 10"/>
    <property type="match status" value="1"/>
</dbReference>
<dbReference type="PROSITE" id="PS50208">
    <property type="entry name" value="CASPASE_P20"/>
    <property type="match status" value="1"/>
</dbReference>
<dbReference type="GO" id="GO:0005737">
    <property type="term" value="C:cytoplasm"/>
    <property type="evidence" value="ECO:0007669"/>
    <property type="project" value="UniProtKB-ARBA"/>
</dbReference>
<evidence type="ECO:0000256" key="3">
    <source>
        <dbReference type="ARBA" id="ARBA00022703"/>
    </source>
</evidence>
<sequence length="323" mass="36884">MSSEDVKDAQPFVTTETITINESTTTLPQQPEINEPSEESMDQMDHGYIRAPIDKNSLCYNMGHKRRGDAIIFHHVKYDPNLELKPRENDKDLLEKLKIVLTDLDFTVITCEDFTFKQISKKITALATKVDHKNSDCILFVFMTHGYKGKLYAKDTHYNPELLRSLFTSDKCPSLAGKPKIFIIQACRGDMPDTGTSLTRSMQTTRVSTSDETDGHKSQPFKMATQADFLIANSTVSNFTSYRTWFLQSFCDVLSSEEHRKDDFLSIMTTVQRKVAISFQNDLGDKQIPSLTTMLTRKLYFTPKERKPQKHSKMSCITSNISE</sequence>
<organism evidence="11 12">
    <name type="scientific">Daphnia galeata</name>
    <dbReference type="NCBI Taxonomy" id="27404"/>
    <lineage>
        <taxon>Eukaryota</taxon>
        <taxon>Metazoa</taxon>
        <taxon>Ecdysozoa</taxon>
        <taxon>Arthropoda</taxon>
        <taxon>Crustacea</taxon>
        <taxon>Branchiopoda</taxon>
        <taxon>Diplostraca</taxon>
        <taxon>Cladocera</taxon>
        <taxon>Anomopoda</taxon>
        <taxon>Daphniidae</taxon>
        <taxon>Daphnia</taxon>
    </lineage>
</organism>
<dbReference type="EMBL" id="CAKKLH010000030">
    <property type="protein sequence ID" value="CAH0100033.1"/>
    <property type="molecule type" value="Genomic_DNA"/>
</dbReference>
<accession>A0A8J2RCX4</accession>
<dbReference type="CDD" id="cd00032">
    <property type="entry name" value="CASc"/>
    <property type="match status" value="1"/>
</dbReference>
<evidence type="ECO:0000259" key="10">
    <source>
        <dbReference type="PROSITE" id="PS50208"/>
    </source>
</evidence>
<proteinExistence type="inferred from homology"/>
<evidence type="ECO:0000256" key="7">
    <source>
        <dbReference type="RuleBase" id="RU003971"/>
    </source>
</evidence>
<dbReference type="GO" id="GO:0043067">
    <property type="term" value="P:regulation of programmed cell death"/>
    <property type="evidence" value="ECO:0007669"/>
    <property type="project" value="UniProtKB-ARBA"/>
</dbReference>
<evidence type="ECO:0000256" key="4">
    <source>
        <dbReference type="ARBA" id="ARBA00022801"/>
    </source>
</evidence>
<dbReference type="InterPro" id="IPR001309">
    <property type="entry name" value="Pept_C14_p20"/>
</dbReference>
<keyword evidence="4" id="KW-0378">Hydrolase</keyword>
<gene>
    <name evidence="11" type="ORF">DGAL_LOCUS2206</name>
</gene>
<dbReference type="OrthoDB" id="6116485at2759"/>
<evidence type="ECO:0000256" key="8">
    <source>
        <dbReference type="SAM" id="MobiDB-lite"/>
    </source>
</evidence>
<feature type="domain" description="Caspase family p20" evidence="10">
    <location>
        <begin position="66"/>
        <end position="191"/>
    </location>
</feature>
<dbReference type="Gene3D" id="3.40.50.1460">
    <property type="match status" value="1"/>
</dbReference>
<dbReference type="PROSITE" id="PS50207">
    <property type="entry name" value="CASPASE_P10"/>
    <property type="match status" value="1"/>
</dbReference>
<reference evidence="11" key="1">
    <citation type="submission" date="2021-11" db="EMBL/GenBank/DDBJ databases">
        <authorList>
            <person name="Schell T."/>
        </authorList>
    </citation>
    <scope>NUCLEOTIDE SEQUENCE</scope>
    <source>
        <strain evidence="11">M5</strain>
    </source>
</reference>
<protein>
    <submittedName>
        <fullName evidence="11">Uncharacterized protein</fullName>
    </submittedName>
</protein>
<dbReference type="GO" id="GO:0006508">
    <property type="term" value="P:proteolysis"/>
    <property type="evidence" value="ECO:0007669"/>
    <property type="project" value="UniProtKB-KW"/>
</dbReference>
<comment type="similarity">
    <text evidence="1 7">Belongs to the peptidase C14A family.</text>
</comment>
<evidence type="ECO:0000256" key="1">
    <source>
        <dbReference type="ARBA" id="ARBA00010134"/>
    </source>
</evidence>
<dbReference type="PANTHER" id="PTHR48169">
    <property type="entry name" value="DED DOMAIN-CONTAINING PROTEIN"/>
    <property type="match status" value="1"/>
</dbReference>
<dbReference type="InterPro" id="IPR002138">
    <property type="entry name" value="Pept_C14_p10"/>
</dbReference>
<dbReference type="PROSITE" id="PS01121">
    <property type="entry name" value="CASPASE_HIS"/>
    <property type="match status" value="1"/>
</dbReference>
<dbReference type="GO" id="GO:0051604">
    <property type="term" value="P:protein maturation"/>
    <property type="evidence" value="ECO:0007669"/>
    <property type="project" value="UniProtKB-ARBA"/>
</dbReference>
<dbReference type="InterPro" id="IPR029030">
    <property type="entry name" value="Caspase-like_dom_sf"/>
</dbReference>
<evidence type="ECO:0000313" key="11">
    <source>
        <dbReference type="EMBL" id="CAH0100033.1"/>
    </source>
</evidence>
<evidence type="ECO:0000256" key="6">
    <source>
        <dbReference type="ARBA" id="ARBA00023145"/>
    </source>
</evidence>
<evidence type="ECO:0000259" key="9">
    <source>
        <dbReference type="PROSITE" id="PS50207"/>
    </source>
</evidence>
<keyword evidence="6" id="KW-0865">Zymogen</keyword>
<keyword evidence="3" id="KW-0053">Apoptosis</keyword>
<dbReference type="Proteomes" id="UP000789390">
    <property type="component" value="Unassembled WGS sequence"/>
</dbReference>
<dbReference type="InterPro" id="IPR015917">
    <property type="entry name" value="Pept_C14A"/>
</dbReference>